<keyword evidence="3" id="KW-0408">Iron</keyword>
<dbReference type="SUPFAM" id="SSF47188">
    <property type="entry name" value="Hemerythrin-like"/>
    <property type="match status" value="1"/>
</dbReference>
<organism evidence="4 5">
    <name type="scientific">Polarella glacialis</name>
    <name type="common">Dinoflagellate</name>
    <dbReference type="NCBI Taxonomy" id="89957"/>
    <lineage>
        <taxon>Eukaryota</taxon>
        <taxon>Sar</taxon>
        <taxon>Alveolata</taxon>
        <taxon>Dinophyceae</taxon>
        <taxon>Suessiales</taxon>
        <taxon>Suessiaceae</taxon>
        <taxon>Polarella</taxon>
    </lineage>
</organism>
<protein>
    <submittedName>
        <fullName evidence="4">Uncharacterized protein</fullName>
    </submittedName>
</protein>
<dbReference type="GO" id="GO:0046872">
    <property type="term" value="F:metal ion binding"/>
    <property type="evidence" value="ECO:0007669"/>
    <property type="project" value="UniProtKB-KW"/>
</dbReference>
<evidence type="ECO:0000256" key="3">
    <source>
        <dbReference type="ARBA" id="ARBA00023004"/>
    </source>
</evidence>
<comment type="caution">
    <text evidence="4">The sequence shown here is derived from an EMBL/GenBank/DDBJ whole genome shotgun (WGS) entry which is preliminary data.</text>
</comment>
<evidence type="ECO:0000256" key="1">
    <source>
        <dbReference type="ARBA" id="ARBA00010587"/>
    </source>
</evidence>
<dbReference type="Gene3D" id="1.20.120.50">
    <property type="entry name" value="Hemerythrin-like"/>
    <property type="match status" value="1"/>
</dbReference>
<proteinExistence type="inferred from homology"/>
<evidence type="ECO:0000256" key="2">
    <source>
        <dbReference type="ARBA" id="ARBA00022723"/>
    </source>
</evidence>
<dbReference type="EMBL" id="CAJNNW010026469">
    <property type="protein sequence ID" value="CAE8685636.1"/>
    <property type="molecule type" value="Genomic_DNA"/>
</dbReference>
<reference evidence="4" key="1">
    <citation type="submission" date="2021-02" db="EMBL/GenBank/DDBJ databases">
        <authorList>
            <person name="Dougan E. K."/>
            <person name="Rhodes N."/>
            <person name="Thang M."/>
            <person name="Chan C."/>
        </authorList>
    </citation>
    <scope>NUCLEOTIDE SEQUENCE</scope>
</reference>
<comment type="similarity">
    <text evidence="1">Belongs to the hemerythrin family.</text>
</comment>
<dbReference type="InterPro" id="IPR035938">
    <property type="entry name" value="Hemerythrin-like_sf"/>
</dbReference>
<evidence type="ECO:0000313" key="5">
    <source>
        <dbReference type="Proteomes" id="UP000626109"/>
    </source>
</evidence>
<dbReference type="AlphaFoldDB" id="A0A813JS60"/>
<evidence type="ECO:0000313" key="4">
    <source>
        <dbReference type="EMBL" id="CAE8685636.1"/>
    </source>
</evidence>
<dbReference type="Proteomes" id="UP000626109">
    <property type="component" value="Unassembled WGS sequence"/>
</dbReference>
<keyword evidence="2" id="KW-0479">Metal-binding</keyword>
<gene>
    <name evidence="4" type="ORF">PGLA2088_LOCUS24568</name>
</gene>
<accession>A0A813JS60</accession>
<name>A0A813JS60_POLGL</name>
<sequence length="419" mass="44389">MFVFRRMEHGTQSTAATKTAITEVAGYSAIVEHFVFCTSTTPAEEVAAPVPSRGGSTGSYPMGFPMRVVDGCLGARFANTCFMCVCVDPNALGTAKEFSQLYFASAPESLVNGYIDGREDFPKFQAQLGCQGFIIFNSKHQIVAPSTLPWMQHRDGAFRDVEGKIGQLLDAAAPQNPLNAPVGQHVRVVGLTSTAGMELNGQIGEVVGSQDTGRFLVKLTGGDKAFRPENLEDAVGAPVERLVKVAGLTSAKGMALNGQVGKVLGGAGNGRYLVQLRETTMSLRTDNLQEVAGEEADSGESLDRVASVGHSGMDAQHDACEDALEDLYQKLSVESLLRTRQEFAEHFADEEKLLQESGFGGAADCTSCAESGSNDFSALGSHTADHKRILALADDALSRLKGVCEKSDALGGTVPKEVA</sequence>